<gene>
    <name evidence="7" type="ORF">LAQU0_S08e00694g</name>
</gene>
<dbReference type="GO" id="GO:0003700">
    <property type="term" value="F:DNA-binding transcription factor activity"/>
    <property type="evidence" value="ECO:0007669"/>
    <property type="project" value="InterPro"/>
</dbReference>
<evidence type="ECO:0000256" key="2">
    <source>
        <dbReference type="ARBA" id="ARBA00023125"/>
    </source>
</evidence>
<keyword evidence="2" id="KW-0238">DNA-binding</keyword>
<feature type="region of interest" description="Disordered" evidence="5">
    <location>
        <begin position="184"/>
        <end position="249"/>
    </location>
</feature>
<evidence type="ECO:0000256" key="4">
    <source>
        <dbReference type="RuleBase" id="RU004020"/>
    </source>
</evidence>
<dbReference type="InterPro" id="IPR036390">
    <property type="entry name" value="WH_DNA-bd_sf"/>
</dbReference>
<dbReference type="PANTHER" id="PTHR10015">
    <property type="entry name" value="HEAT SHOCK TRANSCRIPTION FACTOR"/>
    <property type="match status" value="1"/>
</dbReference>
<feature type="compositionally biased region" description="Polar residues" evidence="5">
    <location>
        <begin position="343"/>
        <end position="378"/>
    </location>
</feature>
<dbReference type="PANTHER" id="PTHR10015:SF409">
    <property type="entry name" value="PROTEIN MGA1"/>
    <property type="match status" value="1"/>
</dbReference>
<evidence type="ECO:0000256" key="1">
    <source>
        <dbReference type="ARBA" id="ARBA00004123"/>
    </source>
</evidence>
<dbReference type="GO" id="GO:0043565">
    <property type="term" value="F:sequence-specific DNA binding"/>
    <property type="evidence" value="ECO:0007669"/>
    <property type="project" value="InterPro"/>
</dbReference>
<reference evidence="8" key="1">
    <citation type="submission" date="2015-10" db="EMBL/GenBank/DDBJ databases">
        <authorList>
            <person name="Devillers H."/>
        </authorList>
    </citation>
    <scope>NUCLEOTIDE SEQUENCE [LARGE SCALE GENOMIC DNA]</scope>
</reference>
<evidence type="ECO:0000313" key="8">
    <source>
        <dbReference type="Proteomes" id="UP000236544"/>
    </source>
</evidence>
<keyword evidence="3" id="KW-0539">Nucleus</keyword>
<accession>A0A0P1KS54</accession>
<dbReference type="Pfam" id="PF00447">
    <property type="entry name" value="HSF_DNA-bind"/>
    <property type="match status" value="1"/>
</dbReference>
<name>A0A0P1KS54_9SACH</name>
<keyword evidence="8" id="KW-1185">Reference proteome</keyword>
<dbReference type="InterPro" id="IPR000232">
    <property type="entry name" value="HSF_DNA-bd"/>
</dbReference>
<feature type="compositionally biased region" description="Low complexity" evidence="5">
    <location>
        <begin position="224"/>
        <end position="243"/>
    </location>
</feature>
<dbReference type="EMBL" id="LN890539">
    <property type="protein sequence ID" value="CUS23035.1"/>
    <property type="molecule type" value="Genomic_DNA"/>
</dbReference>
<dbReference type="AlphaFoldDB" id="A0A0P1KS54"/>
<dbReference type="InterPro" id="IPR036388">
    <property type="entry name" value="WH-like_DNA-bd_sf"/>
</dbReference>
<dbReference type="GO" id="GO:0005634">
    <property type="term" value="C:nucleus"/>
    <property type="evidence" value="ECO:0007669"/>
    <property type="project" value="UniProtKB-SubCell"/>
</dbReference>
<evidence type="ECO:0000256" key="5">
    <source>
        <dbReference type="SAM" id="MobiDB-lite"/>
    </source>
</evidence>
<protein>
    <submittedName>
        <fullName evidence="7">LAQU0S08e00694g1_1</fullName>
    </submittedName>
</protein>
<dbReference type="Proteomes" id="UP000236544">
    <property type="component" value="Unassembled WGS sequence"/>
</dbReference>
<feature type="region of interest" description="Disordered" evidence="5">
    <location>
        <begin position="328"/>
        <end position="388"/>
    </location>
</feature>
<dbReference type="OrthoDB" id="60033at2759"/>
<dbReference type="PRINTS" id="PR00056">
    <property type="entry name" value="HSFDOMAIN"/>
</dbReference>
<dbReference type="Gene3D" id="1.10.10.10">
    <property type="entry name" value="Winged helix-like DNA-binding domain superfamily/Winged helix DNA-binding domain"/>
    <property type="match status" value="1"/>
</dbReference>
<evidence type="ECO:0000259" key="6">
    <source>
        <dbReference type="PROSITE" id="PS00434"/>
    </source>
</evidence>
<evidence type="ECO:0000256" key="3">
    <source>
        <dbReference type="ARBA" id="ARBA00023242"/>
    </source>
</evidence>
<organism evidence="7 8">
    <name type="scientific">Lachancea quebecensis</name>
    <dbReference type="NCBI Taxonomy" id="1654605"/>
    <lineage>
        <taxon>Eukaryota</taxon>
        <taxon>Fungi</taxon>
        <taxon>Dikarya</taxon>
        <taxon>Ascomycota</taxon>
        <taxon>Saccharomycotina</taxon>
        <taxon>Saccharomycetes</taxon>
        <taxon>Saccharomycetales</taxon>
        <taxon>Saccharomycetaceae</taxon>
        <taxon>Lachancea</taxon>
    </lineage>
</organism>
<comment type="similarity">
    <text evidence="4">Belongs to the HSF family.</text>
</comment>
<evidence type="ECO:0000313" key="7">
    <source>
        <dbReference type="EMBL" id="CUS23035.1"/>
    </source>
</evidence>
<dbReference type="SMART" id="SM00415">
    <property type="entry name" value="HSF"/>
    <property type="match status" value="1"/>
</dbReference>
<feature type="region of interest" description="Disordered" evidence="5">
    <location>
        <begin position="76"/>
        <end position="117"/>
    </location>
</feature>
<comment type="subcellular location">
    <subcellularLocation>
        <location evidence="1">Nucleus</location>
    </subcellularLocation>
</comment>
<sequence length="388" mass="40924">MQNKTFIHQLHAILQQPDLERWIRWEPDGQLRGVFSLRPHDAAFSTNVLKRYFKHGNVSSFVRQLHMYGFHKLAAAPAPPSAEPASPATSPAASASSSVAGGGCSTDGSAEAATATGSKTGKSAVVWQFSHPSGAFYRESSMSELSRIQRKSGGVGKNGKRKNVLSAVCVNYVDTSAAAAIVSRPSSAMSGSDEAPQMTPLPSLRPLATPAPPDSAKTPSSPDLLSQKGSSGSSTSAPQLLSSYPGSTPISAGPQNLTLQHLQHNINLIQRSMVTILDVLQQFPPQSSTETETISSTLQALRNDIISADTKWTHLRLPIASAHSSFSSVGSSFSNAPPGTGSRFPSLSTQKSSVFSSTRFSNASIPRSSSSGQSTTDNWGLGPPHKKK</sequence>
<proteinExistence type="inferred from homology"/>
<feature type="compositionally biased region" description="Low complexity" evidence="5">
    <location>
        <begin position="83"/>
        <end position="99"/>
    </location>
</feature>
<dbReference type="PROSITE" id="PS00434">
    <property type="entry name" value="HSF_DOMAIN"/>
    <property type="match status" value="1"/>
</dbReference>
<dbReference type="SUPFAM" id="SSF46785">
    <property type="entry name" value="Winged helix' DNA-binding domain"/>
    <property type="match status" value="1"/>
</dbReference>
<feature type="domain" description="HSF-type DNA-binding" evidence="6">
    <location>
        <begin position="49"/>
        <end position="73"/>
    </location>
</feature>